<dbReference type="OrthoDB" id="934917at2"/>
<protein>
    <submittedName>
        <fullName evidence="2">Uncharacterized protein</fullName>
    </submittedName>
</protein>
<dbReference type="Proteomes" id="UP000187941">
    <property type="component" value="Chromosome"/>
</dbReference>
<dbReference type="AlphaFoldDB" id="A0A1P9WT05"/>
<accession>A0A1P9WT05</accession>
<evidence type="ECO:0000256" key="1">
    <source>
        <dbReference type="SAM" id="SignalP"/>
    </source>
</evidence>
<feature type="chain" id="PRO_5013224571" evidence="1">
    <location>
        <begin position="18"/>
        <end position="258"/>
    </location>
</feature>
<proteinExistence type="predicted"/>
<organism evidence="2 3">
    <name type="scientific">Spirosoma montaniterrae</name>
    <dbReference type="NCBI Taxonomy" id="1178516"/>
    <lineage>
        <taxon>Bacteria</taxon>
        <taxon>Pseudomonadati</taxon>
        <taxon>Bacteroidota</taxon>
        <taxon>Cytophagia</taxon>
        <taxon>Cytophagales</taxon>
        <taxon>Cytophagaceae</taxon>
        <taxon>Spirosoma</taxon>
    </lineage>
</organism>
<reference evidence="2 3" key="1">
    <citation type="submission" date="2016-01" db="EMBL/GenBank/DDBJ databases">
        <authorList>
            <person name="Oliw E.H."/>
        </authorList>
    </citation>
    <scope>NUCLEOTIDE SEQUENCE [LARGE SCALE GENOMIC DNA]</scope>
    <source>
        <strain evidence="2 3">DY10</strain>
    </source>
</reference>
<evidence type="ECO:0000313" key="2">
    <source>
        <dbReference type="EMBL" id="AQG78492.1"/>
    </source>
</evidence>
<feature type="signal peptide" evidence="1">
    <location>
        <begin position="1"/>
        <end position="17"/>
    </location>
</feature>
<dbReference type="EMBL" id="CP014263">
    <property type="protein sequence ID" value="AQG78492.1"/>
    <property type="molecule type" value="Genomic_DNA"/>
</dbReference>
<keyword evidence="1" id="KW-0732">Signal</keyword>
<evidence type="ECO:0000313" key="3">
    <source>
        <dbReference type="Proteomes" id="UP000187941"/>
    </source>
</evidence>
<dbReference type="RefSeq" id="WP_077129932.1">
    <property type="nucleotide sequence ID" value="NZ_CP014263.1"/>
</dbReference>
<dbReference type="KEGG" id="smon:AWR27_03535"/>
<gene>
    <name evidence="2" type="ORF">AWR27_03535</name>
</gene>
<keyword evidence="3" id="KW-1185">Reference proteome</keyword>
<name>A0A1P9WT05_9BACT</name>
<sequence>MRYYLLLLCLSVLPALAQTPDTTRRKAAATSTSQGPSALETTDANLRANVLQGAGITPNSFILTVDNRYEGLVGTPYFLPKWTNGQVDLVGGKTYTNVPLKFDAARQALILLRPRQGNDSIIIDRATVQNFRLDNGAGQVYLFRRYPSAKTSEAEAAGGYFLVLHEGKTSLLKRVSKTFQAADFKGAYASGDRYDTFTDANTYYLLKPDQSLTKVKLSKKSLLDALADKRDALKPAADKLSLKTEADAIALVKEYDGL</sequence>
<dbReference type="STRING" id="1178516.AWR27_03535"/>